<protein>
    <submittedName>
        <fullName evidence="6">4-hydroxy-2-oxoglutarate aldolase</fullName>
        <ecNumber evidence="6">4.1.2.14</ecNumber>
        <ecNumber evidence="6">4.1.3.16</ecNumber>
    </submittedName>
</protein>
<dbReference type="PANTHER" id="PTHR30246">
    <property type="entry name" value="2-KETO-3-DEOXY-6-PHOSPHOGLUCONATE ALDOLASE"/>
    <property type="match status" value="1"/>
</dbReference>
<sequence>MADRLTTLQKLIDTGVIAVIRADSGDQLVNVCRALSAGGVQACEITMTTPGALDVIAQASRELGKSALVGAGSVLDAETARAAILAGARFLFSPILNLDVIAMAHRYDCVAVPGAMTPTEIATAWTAGADVVKVFPANHFGPQYLRDVHGPLPQVKLTPTGGVDLNTAADWIKAGAVAIGVGSSLVKKDLVNAGNWDGLSSLAKQYVDIVATARRG</sequence>
<comment type="subunit">
    <text evidence="3">Homotrimer.</text>
</comment>
<comment type="similarity">
    <text evidence="2">Belongs to the KHG/KDPG aldolase family.</text>
</comment>
<dbReference type="PANTHER" id="PTHR30246:SF1">
    <property type="entry name" value="2-DEHYDRO-3-DEOXY-6-PHOSPHOGALACTONATE ALDOLASE-RELATED"/>
    <property type="match status" value="1"/>
</dbReference>
<gene>
    <name evidence="6" type="ORF">PLANPX_5118</name>
</gene>
<dbReference type="CDD" id="cd00452">
    <property type="entry name" value="KDPG_aldolase"/>
    <property type="match status" value="1"/>
</dbReference>
<dbReference type="NCBIfam" id="TIGR01182">
    <property type="entry name" value="eda"/>
    <property type="match status" value="1"/>
</dbReference>
<name>A0A5K7XLI3_9BACT</name>
<evidence type="ECO:0000313" key="7">
    <source>
        <dbReference type="Proteomes" id="UP000326837"/>
    </source>
</evidence>
<dbReference type="EC" id="4.1.3.16" evidence="6"/>
<dbReference type="RefSeq" id="WP_198421800.1">
    <property type="nucleotide sequence ID" value="NZ_AP021861.1"/>
</dbReference>
<dbReference type="SUPFAM" id="SSF51569">
    <property type="entry name" value="Aldolase"/>
    <property type="match status" value="1"/>
</dbReference>
<evidence type="ECO:0000313" key="6">
    <source>
        <dbReference type="EMBL" id="BBO35506.1"/>
    </source>
</evidence>
<organism evidence="6 7">
    <name type="scientific">Lacipirellula parvula</name>
    <dbReference type="NCBI Taxonomy" id="2650471"/>
    <lineage>
        <taxon>Bacteria</taxon>
        <taxon>Pseudomonadati</taxon>
        <taxon>Planctomycetota</taxon>
        <taxon>Planctomycetia</taxon>
        <taxon>Pirellulales</taxon>
        <taxon>Lacipirellulaceae</taxon>
        <taxon>Lacipirellula</taxon>
    </lineage>
</organism>
<dbReference type="Proteomes" id="UP000326837">
    <property type="component" value="Chromosome"/>
</dbReference>
<dbReference type="Pfam" id="PF01081">
    <property type="entry name" value="Aldolase"/>
    <property type="match status" value="1"/>
</dbReference>
<evidence type="ECO:0000256" key="4">
    <source>
        <dbReference type="ARBA" id="ARBA00023239"/>
    </source>
</evidence>
<dbReference type="KEGG" id="lpav:PLANPX_5118"/>
<proteinExistence type="inferred from homology"/>
<dbReference type="GO" id="GO:0008675">
    <property type="term" value="F:2-dehydro-3-deoxy-phosphogluconate aldolase activity"/>
    <property type="evidence" value="ECO:0007669"/>
    <property type="project" value="UniProtKB-EC"/>
</dbReference>
<dbReference type="AlphaFoldDB" id="A0A5K7XLI3"/>
<dbReference type="InterPro" id="IPR013785">
    <property type="entry name" value="Aldolase_TIM"/>
</dbReference>
<evidence type="ECO:0000256" key="1">
    <source>
        <dbReference type="ARBA" id="ARBA00004761"/>
    </source>
</evidence>
<dbReference type="EC" id="4.1.2.14" evidence="6"/>
<dbReference type="Gene3D" id="3.20.20.70">
    <property type="entry name" value="Aldolase class I"/>
    <property type="match status" value="1"/>
</dbReference>
<dbReference type="GO" id="GO:0008700">
    <property type="term" value="F:(R,S)-4-hydroxy-2-oxoglutarate aldolase activity"/>
    <property type="evidence" value="ECO:0007669"/>
    <property type="project" value="UniProtKB-EC"/>
</dbReference>
<keyword evidence="7" id="KW-1185">Reference proteome</keyword>
<accession>A0A5K7XLI3</accession>
<keyword evidence="5" id="KW-0119">Carbohydrate metabolism</keyword>
<dbReference type="InterPro" id="IPR000887">
    <property type="entry name" value="Aldlse_KDPG_KHG"/>
</dbReference>
<dbReference type="EMBL" id="AP021861">
    <property type="protein sequence ID" value="BBO35506.1"/>
    <property type="molecule type" value="Genomic_DNA"/>
</dbReference>
<comment type="pathway">
    <text evidence="1">Carbohydrate acid metabolism.</text>
</comment>
<keyword evidence="4 6" id="KW-0456">Lyase</keyword>
<reference evidence="7" key="1">
    <citation type="submission" date="2019-10" db="EMBL/GenBank/DDBJ databases">
        <title>Lacipirellula parvula gen. nov., sp. nov., representing a lineage of planctomycetes widespread in freshwater anoxic habitats, and description of the family Lacipirellulaceae.</title>
        <authorList>
            <person name="Dedysh S.N."/>
            <person name="Kulichevskaya I.S."/>
            <person name="Beletsky A.V."/>
            <person name="Rakitin A.L."/>
            <person name="Mardanov A.V."/>
            <person name="Ivanova A.A."/>
            <person name="Saltykova V.X."/>
            <person name="Rijpstra W.I.C."/>
            <person name="Sinninghe Damste J.S."/>
            <person name="Ravin N.V."/>
        </authorList>
    </citation>
    <scope>NUCLEOTIDE SEQUENCE [LARGE SCALE GENOMIC DNA]</scope>
    <source>
        <strain evidence="7">PX69</strain>
    </source>
</reference>
<evidence type="ECO:0000256" key="5">
    <source>
        <dbReference type="ARBA" id="ARBA00023277"/>
    </source>
</evidence>
<evidence type="ECO:0000256" key="2">
    <source>
        <dbReference type="ARBA" id="ARBA00006906"/>
    </source>
</evidence>
<evidence type="ECO:0000256" key="3">
    <source>
        <dbReference type="ARBA" id="ARBA00011233"/>
    </source>
</evidence>